<accession>A0ABW5D8C4</accession>
<comment type="caution">
    <text evidence="3">The sequence shown here is derived from an EMBL/GenBank/DDBJ whole genome shotgun (WGS) entry which is preliminary data.</text>
</comment>
<evidence type="ECO:0000256" key="1">
    <source>
        <dbReference type="SAM" id="SignalP"/>
    </source>
</evidence>
<feature type="domain" description="Peptidase S1" evidence="2">
    <location>
        <begin position="46"/>
        <end position="235"/>
    </location>
</feature>
<dbReference type="Proteomes" id="UP001597375">
    <property type="component" value="Unassembled WGS sequence"/>
</dbReference>
<dbReference type="SUPFAM" id="SSF50494">
    <property type="entry name" value="Trypsin-like serine proteases"/>
    <property type="match status" value="1"/>
</dbReference>
<dbReference type="GO" id="GO:0016787">
    <property type="term" value="F:hydrolase activity"/>
    <property type="evidence" value="ECO:0007669"/>
    <property type="project" value="UniProtKB-KW"/>
</dbReference>
<organism evidence="3 4">
    <name type="scientific">Luteolibacter algae</name>
    <dbReference type="NCBI Taxonomy" id="454151"/>
    <lineage>
        <taxon>Bacteria</taxon>
        <taxon>Pseudomonadati</taxon>
        <taxon>Verrucomicrobiota</taxon>
        <taxon>Verrucomicrobiia</taxon>
        <taxon>Verrucomicrobiales</taxon>
        <taxon>Verrucomicrobiaceae</taxon>
        <taxon>Luteolibacter</taxon>
    </lineage>
</organism>
<evidence type="ECO:0000259" key="2">
    <source>
        <dbReference type="Pfam" id="PF00089"/>
    </source>
</evidence>
<protein>
    <submittedName>
        <fullName evidence="3">Trypsin-like serine protease</fullName>
        <ecNumber evidence="3">3.4.21.-</ecNumber>
    </submittedName>
</protein>
<dbReference type="InterPro" id="IPR001254">
    <property type="entry name" value="Trypsin_dom"/>
</dbReference>
<proteinExistence type="predicted"/>
<dbReference type="InterPro" id="IPR043504">
    <property type="entry name" value="Peptidase_S1_PA_chymotrypsin"/>
</dbReference>
<evidence type="ECO:0000313" key="4">
    <source>
        <dbReference type="Proteomes" id="UP001597375"/>
    </source>
</evidence>
<dbReference type="Gene3D" id="2.40.10.10">
    <property type="entry name" value="Trypsin-like serine proteases"/>
    <property type="match status" value="1"/>
</dbReference>
<gene>
    <name evidence="3" type="ORF">ACFSSA_08075</name>
</gene>
<dbReference type="InterPro" id="IPR009003">
    <property type="entry name" value="Peptidase_S1_PA"/>
</dbReference>
<reference evidence="4" key="1">
    <citation type="journal article" date="2019" name="Int. J. Syst. Evol. Microbiol.">
        <title>The Global Catalogue of Microorganisms (GCM) 10K type strain sequencing project: providing services to taxonomists for standard genome sequencing and annotation.</title>
        <authorList>
            <consortium name="The Broad Institute Genomics Platform"/>
            <consortium name="The Broad Institute Genome Sequencing Center for Infectious Disease"/>
            <person name="Wu L."/>
            <person name="Ma J."/>
        </authorList>
    </citation>
    <scope>NUCLEOTIDE SEQUENCE [LARGE SCALE GENOMIC DNA]</scope>
    <source>
        <strain evidence="4">CGMCC 4.7106</strain>
    </source>
</reference>
<dbReference type="EMBL" id="JBHUIT010000010">
    <property type="protein sequence ID" value="MFD2256629.1"/>
    <property type="molecule type" value="Genomic_DNA"/>
</dbReference>
<feature type="signal peptide" evidence="1">
    <location>
        <begin position="1"/>
        <end position="21"/>
    </location>
</feature>
<sequence>MKFLLSQCLLFPSIFAGMASALVIYGGDNSTNRTDPGSGLPFESVGSLSNLSGDIGGTGIYLGNGYVLTAGHVAPYDRITFDGTTFFTRDASPEIRVAPGVDLKIIHLSSAPPLSGVSIYTGSDESLSPATIVAYGVGRSDDGSSLDTVTWGDTSTVAKRWGTNQIGGSIDDFNYSSYAFDALQTTLGQTAGEAGATVFDSGSGLFQNIAGNWYLTGITSVVTQKSGSGTSTFGTDSPALVLPGAPSSLLQPPGSGDVNLFVRLSSYATAITGLTSVPEPSTALILSLLSAATLRRKRS</sequence>
<dbReference type="InterPro" id="IPR013424">
    <property type="entry name" value="Ice-binding_C"/>
</dbReference>
<dbReference type="EC" id="3.4.21.-" evidence="3"/>
<evidence type="ECO:0000313" key="3">
    <source>
        <dbReference type="EMBL" id="MFD2256629.1"/>
    </source>
</evidence>
<dbReference type="NCBIfam" id="TIGR02595">
    <property type="entry name" value="PEP_CTERM"/>
    <property type="match status" value="1"/>
</dbReference>
<keyword evidence="4" id="KW-1185">Reference proteome</keyword>
<dbReference type="Pfam" id="PF00089">
    <property type="entry name" value="Trypsin"/>
    <property type="match status" value="1"/>
</dbReference>
<keyword evidence="1" id="KW-0732">Signal</keyword>
<keyword evidence="3" id="KW-0378">Hydrolase</keyword>
<feature type="chain" id="PRO_5047305770" evidence="1">
    <location>
        <begin position="22"/>
        <end position="299"/>
    </location>
</feature>
<name>A0ABW5D8C4_9BACT</name>